<dbReference type="PANTHER" id="PTHR39164">
    <property type="entry name" value="PROTEIN CCDC"/>
    <property type="match status" value="1"/>
</dbReference>
<dbReference type="InterPro" id="IPR031306">
    <property type="entry name" value="CcdC"/>
</dbReference>
<keyword evidence="1" id="KW-1133">Transmembrane helix</keyword>
<keyword evidence="1" id="KW-0812">Transmembrane</keyword>
<dbReference type="Pfam" id="PF07301">
    <property type="entry name" value="DUF1453"/>
    <property type="match status" value="1"/>
</dbReference>
<dbReference type="PANTHER" id="PTHR39164:SF1">
    <property type="entry name" value="PROTEIN CCDC"/>
    <property type="match status" value="1"/>
</dbReference>
<dbReference type="Proteomes" id="UP000190626">
    <property type="component" value="Unassembled WGS sequence"/>
</dbReference>
<feature type="transmembrane region" description="Helical" evidence="1">
    <location>
        <begin position="122"/>
        <end position="141"/>
    </location>
</feature>
<evidence type="ECO:0000313" key="3">
    <source>
        <dbReference type="Proteomes" id="UP000190626"/>
    </source>
</evidence>
<name>A0A1V4HT75_9BACL</name>
<protein>
    <submittedName>
        <fullName evidence="2">Ccdc protein</fullName>
    </submittedName>
</protein>
<dbReference type="AlphaFoldDB" id="A0A1V4HT75"/>
<accession>A0A1V4HT75</accession>
<evidence type="ECO:0000313" key="2">
    <source>
        <dbReference type="EMBL" id="OPH62066.1"/>
    </source>
</evidence>
<keyword evidence="3" id="KW-1185">Reference proteome</keyword>
<proteinExistence type="predicted"/>
<feature type="transmembrane region" description="Helical" evidence="1">
    <location>
        <begin position="34"/>
        <end position="51"/>
    </location>
</feature>
<evidence type="ECO:0000256" key="1">
    <source>
        <dbReference type="SAM" id="Phobius"/>
    </source>
</evidence>
<dbReference type="STRING" id="1469647.BC351_02170"/>
<feature type="transmembrane region" description="Helical" evidence="1">
    <location>
        <begin position="63"/>
        <end position="84"/>
    </location>
</feature>
<dbReference type="RefSeq" id="WP_079409062.1">
    <property type="nucleotide sequence ID" value="NZ_MBTG01000001.1"/>
</dbReference>
<dbReference type="EMBL" id="MBTG01000001">
    <property type="protein sequence ID" value="OPH62066.1"/>
    <property type="molecule type" value="Genomic_DNA"/>
</dbReference>
<reference evidence="3" key="1">
    <citation type="submission" date="2016-07" db="EMBL/GenBank/DDBJ databases">
        <authorList>
            <person name="Florea S."/>
            <person name="Webb J.S."/>
            <person name="Jaromczyk J."/>
            <person name="Schardl C.L."/>
        </authorList>
    </citation>
    <scope>NUCLEOTIDE SEQUENCE [LARGE SCALE GENOMIC DNA]</scope>
    <source>
        <strain evidence="3">CY1</strain>
    </source>
</reference>
<organism evidence="2 3">
    <name type="scientific">Paenibacillus ferrarius</name>
    <dbReference type="NCBI Taxonomy" id="1469647"/>
    <lineage>
        <taxon>Bacteria</taxon>
        <taxon>Bacillati</taxon>
        <taxon>Bacillota</taxon>
        <taxon>Bacilli</taxon>
        <taxon>Bacillales</taxon>
        <taxon>Paenibacillaceae</taxon>
        <taxon>Paenibacillus</taxon>
    </lineage>
</organism>
<sequence>MNATVSLCISILIFLMILRGLMRGMHKPIKKTGSPLLLPILYISTSLFQLFDPKLHIQGNQAITAILIGLVVAVPLIITTNFEVRSDGTYFKNNKTVIIILIGIFALRFVFVETITSMDASTLAFFFNLVTFSYIVVWRLVSFTKFRRMSQRLLT</sequence>
<dbReference type="OrthoDB" id="2941182at2"/>
<keyword evidence="1" id="KW-0472">Membrane</keyword>
<comment type="caution">
    <text evidence="2">The sequence shown here is derived from an EMBL/GenBank/DDBJ whole genome shotgun (WGS) entry which is preliminary data.</text>
</comment>
<feature type="transmembrane region" description="Helical" evidence="1">
    <location>
        <begin position="6"/>
        <end position="22"/>
    </location>
</feature>
<dbReference type="InterPro" id="IPR058247">
    <property type="entry name" value="DUF1453"/>
</dbReference>
<gene>
    <name evidence="2" type="ORF">BC351_02170</name>
</gene>
<feature type="transmembrane region" description="Helical" evidence="1">
    <location>
        <begin position="96"/>
        <end position="116"/>
    </location>
</feature>